<evidence type="ECO:0000256" key="2">
    <source>
        <dbReference type="RuleBase" id="RU003357"/>
    </source>
</evidence>
<dbReference type="Pfam" id="PF00593">
    <property type="entry name" value="TonB_dep_Rec_b-barrel"/>
    <property type="match status" value="1"/>
</dbReference>
<dbReference type="Gene3D" id="2.60.40.1120">
    <property type="entry name" value="Carboxypeptidase-like, regulatory domain"/>
    <property type="match status" value="1"/>
</dbReference>
<dbReference type="Gene3D" id="2.170.130.10">
    <property type="entry name" value="TonB-dependent receptor, plug domain"/>
    <property type="match status" value="1"/>
</dbReference>
<gene>
    <name evidence="5" type="ORF">FUAX_09350</name>
</gene>
<dbReference type="SUPFAM" id="SSF56935">
    <property type="entry name" value="Porins"/>
    <property type="match status" value="1"/>
</dbReference>
<dbReference type="GO" id="GO:0009279">
    <property type="term" value="C:cell outer membrane"/>
    <property type="evidence" value="ECO:0007669"/>
    <property type="project" value="UniProtKB-SubCell"/>
</dbReference>
<dbReference type="InterPro" id="IPR000531">
    <property type="entry name" value="Beta-barrel_TonB"/>
</dbReference>
<comment type="similarity">
    <text evidence="1 2">Belongs to the TonB-dependent receptor family.</text>
</comment>
<organism evidence="5 6">
    <name type="scientific">Fulvitalea axinellae</name>
    <dbReference type="NCBI Taxonomy" id="1182444"/>
    <lineage>
        <taxon>Bacteria</taxon>
        <taxon>Pseudomonadati</taxon>
        <taxon>Bacteroidota</taxon>
        <taxon>Cytophagia</taxon>
        <taxon>Cytophagales</taxon>
        <taxon>Persicobacteraceae</taxon>
        <taxon>Fulvitalea</taxon>
    </lineage>
</organism>
<keyword evidence="1" id="KW-0998">Cell outer membrane</keyword>
<dbReference type="InterPro" id="IPR037066">
    <property type="entry name" value="Plug_dom_sf"/>
</dbReference>
<dbReference type="InterPro" id="IPR023997">
    <property type="entry name" value="TonB-dep_OMP_SusC/RagA_CS"/>
</dbReference>
<dbReference type="Pfam" id="PF13715">
    <property type="entry name" value="CarbopepD_reg_2"/>
    <property type="match status" value="1"/>
</dbReference>
<dbReference type="InterPro" id="IPR039426">
    <property type="entry name" value="TonB-dep_rcpt-like"/>
</dbReference>
<evidence type="ECO:0000259" key="4">
    <source>
        <dbReference type="Pfam" id="PF07715"/>
    </source>
</evidence>
<evidence type="ECO:0000313" key="5">
    <source>
        <dbReference type="EMBL" id="BDD08503.1"/>
    </source>
</evidence>
<dbReference type="InterPro" id="IPR023996">
    <property type="entry name" value="TonB-dep_OMP_SusC/RagA"/>
</dbReference>
<keyword evidence="1" id="KW-0812">Transmembrane</keyword>
<feature type="domain" description="TonB-dependent receptor-like beta-barrel" evidence="3">
    <location>
        <begin position="499"/>
        <end position="893"/>
    </location>
</feature>
<dbReference type="RefSeq" id="WP_338393758.1">
    <property type="nucleotide sequence ID" value="NZ_AP025314.1"/>
</dbReference>
<dbReference type="InterPro" id="IPR008969">
    <property type="entry name" value="CarboxyPept-like_regulatory"/>
</dbReference>
<dbReference type="Proteomes" id="UP001348817">
    <property type="component" value="Chromosome"/>
</dbReference>
<reference evidence="5 6" key="1">
    <citation type="submission" date="2021-12" db="EMBL/GenBank/DDBJ databases">
        <title>Genome sequencing of bacteria with rrn-lacking chromosome and rrn-plasmid.</title>
        <authorList>
            <person name="Anda M."/>
            <person name="Iwasaki W."/>
        </authorList>
    </citation>
    <scope>NUCLEOTIDE SEQUENCE [LARGE SCALE GENOMIC DNA]</scope>
    <source>
        <strain evidence="5 6">DSM 100852</strain>
    </source>
</reference>
<dbReference type="FunFam" id="2.60.40.1120:FF:000003">
    <property type="entry name" value="Outer membrane protein Omp121"/>
    <property type="match status" value="1"/>
</dbReference>
<sequence>MKEPLPKNKILRRILGGTAMLFFLVTLFAAGQARSETIVEKEKHTVNFKASTLRQVFEYVRKNSDMDVFFAEHKVDVNTRVNFEATGIDTKGLLELALRKTPYAYKVVNNHVVISPRTAESVAQDGAFTVSGTITDKEGETLVGVNVIIKGTTQGTVTDVDGKFSLQVKKSDVLLITFVGHKPQELSVGNRQTFDIVLEEDLKELEAVVVVGYGEAKQINLSGAVATVKPEKLEARSVANVSSALSGMLPGVRISTRNGGRVGGESISIQVRGQGSMSANNSPMVVVDGVESSLSDLDPNDIESMSVLKDASSSAIYGSRAANGVIVVTTKSGKAGQMKMEYHAYAGWQQATNVADYVSNSAEYMEMFNKFRPGLFQQADIDEWRNADPNDLAHPNVDWMDEQVGRSALMQSHNFAFSGGSDVTRYRFSLSYLDQEGLSPGNEQQRYTFRTNVETNMTPNLIVGANAFLRWREVTPGMSDGINYGLAPMISNQQLPDGTWLGSQNSTLGSATNPYATVAGRENTKLRRSMRADIFVNWEALPGLRLQTRNVIDYNNNFQRQFYPLYETYNIRELDPEGNPKLDADRIKRSSTNEHKQDYKLSHFATATYTKSLGKHNFSVLAGHEIEVYRWENLKGKKDVFASDDVDAIGYGLQDPSVSGDIYEANMESYFGSLDYNFSEKYLFKASMRADASSRFREGKRWGYFPSLSAGWRISEEAFMQDLSFVNNLKIRGSWGVLGNQRINTSGGSRGSYYPYQDLYNKSPYVFGGNIHPGQSVTRLVDSDISWESTEMVNLAIDATLFRTFNITAEVFQKRTYDIITKLQVPTFLGAKDSPYTNLAEMTNRGLELNLSYEGQVGELRYQVGANGTYIENEVTGYNVDLETSNIRVGEPYGFIRGYESRIIRTQEQLDNAVESGLQIGDLERIDQLTVDTDGDGVMDAGDGKINHEDQMKLHSGRPTWTYGGNVNLFYKNFELNLLFQGVTGMKGSWVSQPNAQFPVDDRGLVHEMWRDATDEDNPNGEWPRLNKRRKTQNLYHTSSFWIRDLSYFRLKNLMVAYNIPKDVISKIGFSKAKVYFTSENLFTASDYFSELGFDPETRNSGGIPNTTTYMLGVKVQF</sequence>
<evidence type="ECO:0000256" key="1">
    <source>
        <dbReference type="PROSITE-ProRule" id="PRU01360"/>
    </source>
</evidence>
<evidence type="ECO:0000313" key="6">
    <source>
        <dbReference type="Proteomes" id="UP001348817"/>
    </source>
</evidence>
<proteinExistence type="inferred from homology"/>
<keyword evidence="2" id="KW-0798">TonB box</keyword>
<dbReference type="InterPro" id="IPR012910">
    <property type="entry name" value="Plug_dom"/>
</dbReference>
<dbReference type="SUPFAM" id="SSF49464">
    <property type="entry name" value="Carboxypeptidase regulatory domain-like"/>
    <property type="match status" value="1"/>
</dbReference>
<protein>
    <submittedName>
        <fullName evidence="5">SusC/RagA family TonB-linked outer membrane protein</fullName>
    </submittedName>
</protein>
<comment type="subcellular location">
    <subcellularLocation>
        <location evidence="1">Cell outer membrane</location>
        <topology evidence="1">Multi-pass membrane protein</topology>
    </subcellularLocation>
</comment>
<feature type="domain" description="TonB-dependent receptor plug" evidence="4">
    <location>
        <begin position="219"/>
        <end position="325"/>
    </location>
</feature>
<dbReference type="EMBL" id="AP025314">
    <property type="protein sequence ID" value="BDD08503.1"/>
    <property type="molecule type" value="Genomic_DNA"/>
</dbReference>
<keyword evidence="6" id="KW-1185">Reference proteome</keyword>
<dbReference type="KEGG" id="fax:FUAX_09350"/>
<dbReference type="PROSITE" id="PS52016">
    <property type="entry name" value="TONB_DEPENDENT_REC_3"/>
    <property type="match status" value="1"/>
</dbReference>
<keyword evidence="1" id="KW-1134">Transmembrane beta strand</keyword>
<accession>A0AAU9CF17</accession>
<dbReference type="AlphaFoldDB" id="A0AAU9CF17"/>
<keyword evidence="1" id="KW-0813">Transport</keyword>
<dbReference type="NCBIfam" id="TIGR04057">
    <property type="entry name" value="SusC_RagA_signa"/>
    <property type="match status" value="1"/>
</dbReference>
<name>A0AAU9CF17_9BACT</name>
<evidence type="ECO:0000259" key="3">
    <source>
        <dbReference type="Pfam" id="PF00593"/>
    </source>
</evidence>
<dbReference type="NCBIfam" id="TIGR04056">
    <property type="entry name" value="OMP_RagA_SusC"/>
    <property type="match status" value="1"/>
</dbReference>
<keyword evidence="1 2" id="KW-0472">Membrane</keyword>
<dbReference type="Pfam" id="PF07715">
    <property type="entry name" value="Plug"/>
    <property type="match status" value="1"/>
</dbReference>